<evidence type="ECO:0000313" key="1">
    <source>
        <dbReference type="EMBL" id="KAK0490048.1"/>
    </source>
</evidence>
<reference evidence="1" key="1">
    <citation type="submission" date="2023-06" db="EMBL/GenBank/DDBJ databases">
        <authorList>
            <consortium name="Lawrence Berkeley National Laboratory"/>
            <person name="Ahrendt S."/>
            <person name="Sahu N."/>
            <person name="Indic B."/>
            <person name="Wong-Bajracharya J."/>
            <person name="Merenyi Z."/>
            <person name="Ke H.-M."/>
            <person name="Monk M."/>
            <person name="Kocsube S."/>
            <person name="Drula E."/>
            <person name="Lipzen A."/>
            <person name="Balint B."/>
            <person name="Henrissat B."/>
            <person name="Andreopoulos B."/>
            <person name="Martin F.M."/>
            <person name="Harder C.B."/>
            <person name="Rigling D."/>
            <person name="Ford K.L."/>
            <person name="Foster G.D."/>
            <person name="Pangilinan J."/>
            <person name="Papanicolaou A."/>
            <person name="Barry K."/>
            <person name="LaButti K."/>
            <person name="Viragh M."/>
            <person name="Koriabine M."/>
            <person name="Yan M."/>
            <person name="Riley R."/>
            <person name="Champramary S."/>
            <person name="Plett K.L."/>
            <person name="Tsai I.J."/>
            <person name="Slot J."/>
            <person name="Sipos G."/>
            <person name="Plett J."/>
            <person name="Nagy L.G."/>
            <person name="Grigoriev I.V."/>
        </authorList>
    </citation>
    <scope>NUCLEOTIDE SEQUENCE</scope>
    <source>
        <strain evidence="1">HWK02</strain>
    </source>
</reference>
<name>A0AA39UJB2_9AGAR</name>
<dbReference type="EMBL" id="JAUEPU010000034">
    <property type="protein sequence ID" value="KAK0490048.1"/>
    <property type="molecule type" value="Genomic_DNA"/>
</dbReference>
<protein>
    <submittedName>
        <fullName evidence="1">Uncharacterized protein</fullName>
    </submittedName>
</protein>
<dbReference type="Proteomes" id="UP001175228">
    <property type="component" value="Unassembled WGS sequence"/>
</dbReference>
<organism evidence="1 2">
    <name type="scientific">Armillaria luteobubalina</name>
    <dbReference type="NCBI Taxonomy" id="153913"/>
    <lineage>
        <taxon>Eukaryota</taxon>
        <taxon>Fungi</taxon>
        <taxon>Dikarya</taxon>
        <taxon>Basidiomycota</taxon>
        <taxon>Agaricomycotina</taxon>
        <taxon>Agaricomycetes</taxon>
        <taxon>Agaricomycetidae</taxon>
        <taxon>Agaricales</taxon>
        <taxon>Marasmiineae</taxon>
        <taxon>Physalacriaceae</taxon>
        <taxon>Armillaria</taxon>
    </lineage>
</organism>
<accession>A0AA39UJB2</accession>
<keyword evidence="2" id="KW-1185">Reference proteome</keyword>
<gene>
    <name evidence="1" type="ORF">EDD18DRAFT_1109611</name>
</gene>
<proteinExistence type="predicted"/>
<dbReference type="AlphaFoldDB" id="A0AA39UJB2"/>
<comment type="caution">
    <text evidence="1">The sequence shown here is derived from an EMBL/GenBank/DDBJ whole genome shotgun (WGS) entry which is preliminary data.</text>
</comment>
<sequence length="156" mass="16653">MSLLGAQYCLRLRHACVPQRVSAEPPVQCGELVWYTVNDLVIAGQPCPPPPNHQPLNIVLNSSPFSSTLFRCAAVAKSGIYTYDVVMLSALFDANNPTASLASSILRAVNRQLASKAAGNTVAFLNSTPPVLIRIVPPAPGKSINDSRDSGLVSYY</sequence>
<evidence type="ECO:0000313" key="2">
    <source>
        <dbReference type="Proteomes" id="UP001175228"/>
    </source>
</evidence>